<dbReference type="SUPFAM" id="SSF47203">
    <property type="entry name" value="Acyl-CoA dehydrogenase C-terminal domain-like"/>
    <property type="match status" value="1"/>
</dbReference>
<dbReference type="Gene3D" id="1.10.540.10">
    <property type="entry name" value="Acyl-CoA dehydrogenase/oxidase, N-terminal domain"/>
    <property type="match status" value="1"/>
</dbReference>
<dbReference type="PANTHER" id="PTHR43884">
    <property type="entry name" value="ACYL-COA DEHYDROGENASE"/>
    <property type="match status" value="1"/>
</dbReference>
<evidence type="ECO:0000259" key="6">
    <source>
        <dbReference type="Pfam" id="PF00441"/>
    </source>
</evidence>
<dbReference type="RefSeq" id="WP_115834984.1">
    <property type="nucleotide sequence ID" value="NZ_CP025086.1"/>
</dbReference>
<name>A0A3D9Z221_9HYPH</name>
<accession>A0A3D9Z221</accession>
<dbReference type="EMBL" id="QUMO01000001">
    <property type="protein sequence ID" value="REF89177.1"/>
    <property type="molecule type" value="Genomic_DNA"/>
</dbReference>
<dbReference type="InterPro" id="IPR036250">
    <property type="entry name" value="AcylCo_DH-like_C"/>
</dbReference>
<dbReference type="GO" id="GO:0050660">
    <property type="term" value="F:flavin adenine dinucleotide binding"/>
    <property type="evidence" value="ECO:0007669"/>
    <property type="project" value="InterPro"/>
</dbReference>
<evidence type="ECO:0000256" key="2">
    <source>
        <dbReference type="ARBA" id="ARBA00009347"/>
    </source>
</evidence>
<evidence type="ECO:0000313" key="8">
    <source>
        <dbReference type="EMBL" id="REF89177.1"/>
    </source>
</evidence>
<sequence length="376" mass="40650">MNFEFDEEQYLLRDSVRGVLSQNWSIAKLRRAIGGSGHDAELWGALSELGLFQAPVPEAEGGLGLDFLSFALVFEELGRRLAPGDIAQTILAVELAFRFGDGAQKQRIAETLANGQPALAIAFQEPDRGFGPEEIAAKATAETGGWRLDGQKTLVPYASYAANLLVAARTDTGDLRVFLCDPRAAGVTLRQNETIDPSYRAYDVAFSNVWLAPTDVLPERGDTGAAQQLHQLCAVVAALEMIGCASAALDMAVEYAKQRQQFGRPIGSFQAIKHKCADMFMALETARSAAYFAAWALSGGDSGAGPAASMAKALAGDACRLVCNEAHQIHGGIGFTWEYDLHFFIKRGKFLEYAYGDASWHREQLIAHAIEEARAV</sequence>
<evidence type="ECO:0000256" key="3">
    <source>
        <dbReference type="ARBA" id="ARBA00022630"/>
    </source>
</evidence>
<evidence type="ECO:0000256" key="1">
    <source>
        <dbReference type="ARBA" id="ARBA00001974"/>
    </source>
</evidence>
<dbReference type="InterPro" id="IPR013786">
    <property type="entry name" value="AcylCoA_DH/ox_N"/>
</dbReference>
<evidence type="ECO:0000256" key="5">
    <source>
        <dbReference type="ARBA" id="ARBA00023002"/>
    </source>
</evidence>
<dbReference type="Pfam" id="PF00441">
    <property type="entry name" value="Acyl-CoA_dh_1"/>
    <property type="match status" value="1"/>
</dbReference>
<protein>
    <submittedName>
        <fullName evidence="8">Acyl-CoA dehydrogenase</fullName>
    </submittedName>
</protein>
<gene>
    <name evidence="8" type="ORF">DES32_0392</name>
</gene>
<keyword evidence="4" id="KW-0274">FAD</keyword>
<dbReference type="GO" id="GO:0003995">
    <property type="term" value="F:acyl-CoA dehydrogenase activity"/>
    <property type="evidence" value="ECO:0007669"/>
    <property type="project" value="TreeGrafter"/>
</dbReference>
<dbReference type="CDD" id="cd00567">
    <property type="entry name" value="ACAD"/>
    <property type="match status" value="1"/>
</dbReference>
<feature type="domain" description="Acyl-CoA dehydrogenase/oxidase N-terminal" evidence="7">
    <location>
        <begin position="7"/>
        <end position="115"/>
    </location>
</feature>
<dbReference type="PANTHER" id="PTHR43884:SF20">
    <property type="entry name" value="ACYL-COA DEHYDROGENASE FADE28"/>
    <property type="match status" value="1"/>
</dbReference>
<dbReference type="InterPro" id="IPR009100">
    <property type="entry name" value="AcylCoA_DH/oxidase_NM_dom_sf"/>
</dbReference>
<dbReference type="Proteomes" id="UP000256900">
    <property type="component" value="Unassembled WGS sequence"/>
</dbReference>
<keyword evidence="5" id="KW-0560">Oxidoreductase</keyword>
<dbReference type="Pfam" id="PF02771">
    <property type="entry name" value="Acyl-CoA_dh_N"/>
    <property type="match status" value="1"/>
</dbReference>
<comment type="cofactor">
    <cofactor evidence="1">
        <name>FAD</name>
        <dbReference type="ChEBI" id="CHEBI:57692"/>
    </cofactor>
</comment>
<dbReference type="SUPFAM" id="SSF56645">
    <property type="entry name" value="Acyl-CoA dehydrogenase NM domain-like"/>
    <property type="match status" value="1"/>
</dbReference>
<dbReference type="AlphaFoldDB" id="A0A3D9Z221"/>
<keyword evidence="3" id="KW-0285">Flavoprotein</keyword>
<reference evidence="8 9" key="1">
    <citation type="submission" date="2018-08" db="EMBL/GenBank/DDBJ databases">
        <title>Genomic Encyclopedia of Type Strains, Phase IV (KMG-IV): sequencing the most valuable type-strain genomes for metagenomic binning, comparative biology and taxonomic classification.</title>
        <authorList>
            <person name="Goeker M."/>
        </authorList>
    </citation>
    <scope>NUCLEOTIDE SEQUENCE [LARGE SCALE GENOMIC DNA]</scope>
    <source>
        <strain evidence="8 9">BW863</strain>
    </source>
</reference>
<dbReference type="InterPro" id="IPR009075">
    <property type="entry name" value="AcylCo_DH/oxidase_C"/>
</dbReference>
<feature type="domain" description="Acyl-CoA dehydrogenase/oxidase C-terminal" evidence="6">
    <location>
        <begin position="236"/>
        <end position="367"/>
    </location>
</feature>
<organism evidence="8 9">
    <name type="scientific">Methylovirgula ligni</name>
    <dbReference type="NCBI Taxonomy" id="569860"/>
    <lineage>
        <taxon>Bacteria</taxon>
        <taxon>Pseudomonadati</taxon>
        <taxon>Pseudomonadota</taxon>
        <taxon>Alphaproteobacteria</taxon>
        <taxon>Hyphomicrobiales</taxon>
        <taxon>Beijerinckiaceae</taxon>
        <taxon>Methylovirgula</taxon>
    </lineage>
</organism>
<proteinExistence type="inferred from homology"/>
<comment type="similarity">
    <text evidence="2">Belongs to the acyl-CoA dehydrogenase family.</text>
</comment>
<dbReference type="InterPro" id="IPR046373">
    <property type="entry name" value="Acyl-CoA_Oxase/DH_mid-dom_sf"/>
</dbReference>
<evidence type="ECO:0000313" key="9">
    <source>
        <dbReference type="Proteomes" id="UP000256900"/>
    </source>
</evidence>
<comment type="caution">
    <text evidence="8">The sequence shown here is derived from an EMBL/GenBank/DDBJ whole genome shotgun (WGS) entry which is preliminary data.</text>
</comment>
<evidence type="ECO:0000259" key="7">
    <source>
        <dbReference type="Pfam" id="PF02771"/>
    </source>
</evidence>
<dbReference type="InterPro" id="IPR037069">
    <property type="entry name" value="AcylCoA_DH/ox_N_sf"/>
</dbReference>
<keyword evidence="9" id="KW-1185">Reference proteome</keyword>
<dbReference type="Gene3D" id="2.40.110.10">
    <property type="entry name" value="Butyryl-CoA Dehydrogenase, subunit A, domain 2"/>
    <property type="match status" value="1"/>
</dbReference>
<dbReference type="Gene3D" id="1.20.140.10">
    <property type="entry name" value="Butyryl-CoA Dehydrogenase, subunit A, domain 3"/>
    <property type="match status" value="1"/>
</dbReference>
<dbReference type="OrthoDB" id="9775090at2"/>
<evidence type="ECO:0000256" key="4">
    <source>
        <dbReference type="ARBA" id="ARBA00022827"/>
    </source>
</evidence>